<dbReference type="STRING" id="1147741.A0A0R3RUS8"/>
<evidence type="ECO:0000313" key="1">
    <source>
        <dbReference type="Proteomes" id="UP000050640"/>
    </source>
</evidence>
<dbReference type="Proteomes" id="UP000050640">
    <property type="component" value="Unplaced"/>
</dbReference>
<organism evidence="1 2">
    <name type="scientific">Elaeophora elaphi</name>
    <dbReference type="NCBI Taxonomy" id="1147741"/>
    <lineage>
        <taxon>Eukaryota</taxon>
        <taxon>Metazoa</taxon>
        <taxon>Ecdysozoa</taxon>
        <taxon>Nematoda</taxon>
        <taxon>Chromadorea</taxon>
        <taxon>Rhabditida</taxon>
        <taxon>Spirurina</taxon>
        <taxon>Spiruromorpha</taxon>
        <taxon>Filarioidea</taxon>
        <taxon>Onchocercidae</taxon>
        <taxon>Elaeophora</taxon>
    </lineage>
</organism>
<protein>
    <submittedName>
        <fullName evidence="2">DDE_Tnp_1_7 domain-containing protein</fullName>
    </submittedName>
</protein>
<dbReference type="AlphaFoldDB" id="A0A0R3RUS8"/>
<name>A0A0R3RUS8_9BILA</name>
<accession>A0A0R3RUS8</accession>
<proteinExistence type="predicted"/>
<reference evidence="2" key="1">
    <citation type="submission" date="2017-02" db="UniProtKB">
        <authorList>
            <consortium name="WormBaseParasite"/>
        </authorList>
    </citation>
    <scope>IDENTIFICATION</scope>
</reference>
<keyword evidence="1" id="KW-1185">Reference proteome</keyword>
<sequence length="66" mass="7611">MEALLRDLPFYAMYIALGFSKDQHMGDDTVIECVYNGIDEGKAYMSYNDGNYNSQLYEVRAILLIF</sequence>
<evidence type="ECO:0000313" key="2">
    <source>
        <dbReference type="WBParaSite" id="EEL_0000579701-mRNA-1"/>
    </source>
</evidence>
<dbReference type="WBParaSite" id="EEL_0000579701-mRNA-1">
    <property type="protein sequence ID" value="EEL_0000579701-mRNA-1"/>
    <property type="gene ID" value="EEL_0000579701"/>
</dbReference>